<feature type="transmembrane region" description="Helical" evidence="1">
    <location>
        <begin position="125"/>
        <end position="147"/>
    </location>
</feature>
<evidence type="ECO:0000256" key="1">
    <source>
        <dbReference type="SAM" id="Phobius"/>
    </source>
</evidence>
<dbReference type="Proteomes" id="UP000274391">
    <property type="component" value="Unassembled WGS sequence"/>
</dbReference>
<dbReference type="RefSeq" id="WP_124969424.1">
    <property type="nucleotide sequence ID" value="NZ_RQVS01000002.1"/>
</dbReference>
<name>A0A3P3W1Q7_9MICO</name>
<keyword evidence="3" id="KW-1185">Reference proteome</keyword>
<keyword evidence="1" id="KW-1133">Transmembrane helix</keyword>
<dbReference type="EMBL" id="RQVS01000002">
    <property type="protein sequence ID" value="RRJ88288.1"/>
    <property type="molecule type" value="Genomic_DNA"/>
</dbReference>
<organism evidence="2 3">
    <name type="scientific">Gulosibacter macacae</name>
    <dbReference type="NCBI Taxonomy" id="2488791"/>
    <lineage>
        <taxon>Bacteria</taxon>
        <taxon>Bacillati</taxon>
        <taxon>Actinomycetota</taxon>
        <taxon>Actinomycetes</taxon>
        <taxon>Micrococcales</taxon>
        <taxon>Microbacteriaceae</taxon>
        <taxon>Gulosibacter</taxon>
    </lineage>
</organism>
<reference evidence="2 3" key="1">
    <citation type="submission" date="2018-11" db="EMBL/GenBank/DDBJ databases">
        <title>YIM 102482-1 draft genome.</title>
        <authorList>
            <person name="Li G."/>
            <person name="Jiang Y."/>
        </authorList>
    </citation>
    <scope>NUCLEOTIDE SEQUENCE [LARGE SCALE GENOMIC DNA]</scope>
    <source>
        <strain evidence="2 3">YIM 102482-1</strain>
    </source>
</reference>
<keyword evidence="1" id="KW-0812">Transmembrane</keyword>
<sequence length="169" mass="17432">MSAIDAGFRRTATVAWLPLSGGRWVALPALAGIAAHVWILLAHPHGEVLAAVMIAMTLVCSWCVVDLLARPSGRGLRMIVIMAAVMAVLHLGLIVGMPGALGSATHVHGAAAPMPALAPSDDGGMTAQMLGLIVIEIVIAYSAAFALRRRARVQSEGRTPTSPSSKVAS</sequence>
<feature type="transmembrane region" description="Helical" evidence="1">
    <location>
        <begin position="48"/>
        <end position="68"/>
    </location>
</feature>
<accession>A0A3P3W1Q7</accession>
<feature type="transmembrane region" description="Helical" evidence="1">
    <location>
        <begin position="80"/>
        <end position="105"/>
    </location>
</feature>
<proteinExistence type="predicted"/>
<keyword evidence="1" id="KW-0472">Membrane</keyword>
<dbReference type="AlphaFoldDB" id="A0A3P3W1Q7"/>
<comment type="caution">
    <text evidence="2">The sequence shown here is derived from an EMBL/GenBank/DDBJ whole genome shotgun (WGS) entry which is preliminary data.</text>
</comment>
<evidence type="ECO:0000313" key="2">
    <source>
        <dbReference type="EMBL" id="RRJ88288.1"/>
    </source>
</evidence>
<feature type="transmembrane region" description="Helical" evidence="1">
    <location>
        <begin position="21"/>
        <end position="42"/>
    </location>
</feature>
<evidence type="ECO:0000313" key="3">
    <source>
        <dbReference type="Proteomes" id="UP000274391"/>
    </source>
</evidence>
<gene>
    <name evidence="2" type="ORF">EG850_02270</name>
</gene>
<protein>
    <submittedName>
        <fullName evidence="2">Uncharacterized protein</fullName>
    </submittedName>
</protein>